<reference evidence="2 3" key="1">
    <citation type="journal article" date="2018" name="Sci. Rep.">
        <title>Comparative analysis of the Pocillopora damicornis genome highlights role of immune system in coral evolution.</title>
        <authorList>
            <person name="Cunning R."/>
            <person name="Bay R.A."/>
            <person name="Gillette P."/>
            <person name="Baker A.C."/>
            <person name="Traylor-Knowles N."/>
        </authorList>
    </citation>
    <scope>NUCLEOTIDE SEQUENCE [LARGE SCALE GENOMIC DNA]</scope>
    <source>
        <strain evidence="2">RSMAS</strain>
        <tissue evidence="2">Whole animal</tissue>
    </source>
</reference>
<feature type="compositionally biased region" description="Polar residues" evidence="1">
    <location>
        <begin position="97"/>
        <end position="109"/>
    </location>
</feature>
<feature type="region of interest" description="Disordered" evidence="1">
    <location>
        <begin position="146"/>
        <end position="183"/>
    </location>
</feature>
<organism evidence="2 3">
    <name type="scientific">Pocillopora damicornis</name>
    <name type="common">Cauliflower coral</name>
    <name type="synonym">Millepora damicornis</name>
    <dbReference type="NCBI Taxonomy" id="46731"/>
    <lineage>
        <taxon>Eukaryota</taxon>
        <taxon>Metazoa</taxon>
        <taxon>Cnidaria</taxon>
        <taxon>Anthozoa</taxon>
        <taxon>Hexacorallia</taxon>
        <taxon>Scleractinia</taxon>
        <taxon>Astrocoeniina</taxon>
        <taxon>Pocilloporidae</taxon>
        <taxon>Pocillopora</taxon>
    </lineage>
</organism>
<evidence type="ECO:0000313" key="2">
    <source>
        <dbReference type="EMBL" id="RMX54649.1"/>
    </source>
</evidence>
<evidence type="ECO:0000313" key="3">
    <source>
        <dbReference type="Proteomes" id="UP000275408"/>
    </source>
</evidence>
<proteinExistence type="predicted"/>
<dbReference type="Proteomes" id="UP000275408">
    <property type="component" value="Unassembled WGS sequence"/>
</dbReference>
<dbReference type="EMBL" id="RCHS01001219">
    <property type="protein sequence ID" value="RMX54649.1"/>
    <property type="molecule type" value="Genomic_DNA"/>
</dbReference>
<comment type="caution">
    <text evidence="2">The sequence shown here is derived from an EMBL/GenBank/DDBJ whole genome shotgun (WGS) entry which is preliminary data.</text>
</comment>
<dbReference type="AlphaFoldDB" id="A0A3M6UM20"/>
<accession>A0A3M6UM20</accession>
<feature type="compositionally biased region" description="Polar residues" evidence="1">
    <location>
        <begin position="165"/>
        <end position="183"/>
    </location>
</feature>
<gene>
    <name evidence="2" type="ORF">pdam_00009304</name>
</gene>
<evidence type="ECO:0000256" key="1">
    <source>
        <dbReference type="SAM" id="MobiDB-lite"/>
    </source>
</evidence>
<sequence>MYLRKSEIANDVFSHTLGGLRQPISNGFMVQGTAIQSKRNMQELSHSKGSDRVVKGKEISIRPAQEKSSQENFVCNKPFSPRLRVKINNKTERRQEGNNTQINETSEMSIKSSTEIFSTELQRTQFGLRLLRNQKVSALHNLATKYKSEADSRTETPGVCRSRVDSPSQRKSIARTRSQSTNDISTMSLNNERIKTDGCQQTEDKFYWSGGTCEQNVNLERSCSANREEKRIQIKGKRYGAGSAGRIKALHCALSRKRDSADQKIPDEDYQRIDYEYFLKLKAVSRLSRLCDDSVIDAVAKENSAHSIEKISLPPVIGSKWKLKDRFVSELTFNPPTAVLREYTRISQARVVDFSDSSLGGQVL</sequence>
<feature type="region of interest" description="Disordered" evidence="1">
    <location>
        <begin position="89"/>
        <end position="109"/>
    </location>
</feature>
<keyword evidence="3" id="KW-1185">Reference proteome</keyword>
<name>A0A3M6UM20_POCDA</name>
<protein>
    <submittedName>
        <fullName evidence="2">Uncharacterized protein</fullName>
    </submittedName>
</protein>